<dbReference type="AlphaFoldDB" id="A0A0F7CMY3"/>
<dbReference type="Pfam" id="PF19054">
    <property type="entry name" value="DUF5753"/>
    <property type="match status" value="1"/>
</dbReference>
<dbReference type="PATRIC" id="fig|408015.6.peg.606"/>
<dbReference type="STRING" id="408015.SXIM_05770"/>
<proteinExistence type="predicted"/>
<dbReference type="InterPro" id="IPR043917">
    <property type="entry name" value="DUF5753"/>
</dbReference>
<dbReference type="Proteomes" id="UP000034034">
    <property type="component" value="Chromosome"/>
</dbReference>
<dbReference type="EMBL" id="CP009922">
    <property type="protein sequence ID" value="AKG41961.1"/>
    <property type="molecule type" value="Genomic_DNA"/>
</dbReference>
<evidence type="ECO:0000313" key="2">
    <source>
        <dbReference type="EMBL" id="AKG41961.1"/>
    </source>
</evidence>
<keyword evidence="3" id="KW-1185">Reference proteome</keyword>
<sequence>MRAAARKLEWSEAKMWRIETGQTPLRSLDVQAMCFVYGAPSDLTEALMGLAKETKARGWWHAYGDVIPEGFDVYVGLEEAATRLATYENEVVPGLLQTERYAREIIRVHLRGISEEELEGRVRLRVERQSLLTRVTDPPELRVALSEAVLRRPIGGDSVMVEQLAHLIYMSGLPHITVRVVPFVAGAHAGLVTGPFVILRFPLNADGNDSEPPTVYADGYTGGLYLDKPREVQQYEQAFEGTWETALDERASRVLIAEVAGSYGQG</sequence>
<organism evidence="2 3">
    <name type="scientific">Streptomyces xiamenensis</name>
    <dbReference type="NCBI Taxonomy" id="408015"/>
    <lineage>
        <taxon>Bacteria</taxon>
        <taxon>Bacillati</taxon>
        <taxon>Actinomycetota</taxon>
        <taxon>Actinomycetes</taxon>
        <taxon>Kitasatosporales</taxon>
        <taxon>Streptomycetaceae</taxon>
        <taxon>Streptomyces</taxon>
    </lineage>
</organism>
<evidence type="ECO:0000313" key="3">
    <source>
        <dbReference type="Proteomes" id="UP000034034"/>
    </source>
</evidence>
<protein>
    <submittedName>
        <fullName evidence="2">Helix-turn-helix domain-containing protein</fullName>
    </submittedName>
</protein>
<reference evidence="2" key="1">
    <citation type="submission" date="2019-08" db="EMBL/GenBank/DDBJ databases">
        <title>Complete genome sequence of a mangrove-derived Streptomyces xiamenensis.</title>
        <authorList>
            <person name="Xu J."/>
        </authorList>
    </citation>
    <scope>NUCLEOTIDE SEQUENCE</scope>
    <source>
        <strain evidence="2">318</strain>
    </source>
</reference>
<evidence type="ECO:0000259" key="1">
    <source>
        <dbReference type="Pfam" id="PF19054"/>
    </source>
</evidence>
<feature type="domain" description="DUF5753" evidence="1">
    <location>
        <begin position="73"/>
        <end position="258"/>
    </location>
</feature>
<dbReference type="HOGENOM" id="CLU_055817_1_0_11"/>
<gene>
    <name evidence="2" type="ORF">SXIM_05770</name>
</gene>
<dbReference type="Pfam" id="PF13560">
    <property type="entry name" value="HTH_31"/>
    <property type="match status" value="1"/>
</dbReference>
<name>A0A0F7CMY3_9ACTN</name>
<accession>A0A0F7CMY3</accession>
<dbReference type="KEGG" id="sxi:SXIM_05770"/>